<dbReference type="AlphaFoldDB" id="A0A5N5DVV0"/>
<accession>A0A5N5DVV0</accession>
<name>A0A5N5DVV0_9PEZI</name>
<evidence type="ECO:0000313" key="3">
    <source>
        <dbReference type="Proteomes" id="UP000325902"/>
    </source>
</evidence>
<dbReference type="EMBL" id="VCHE01000001">
    <property type="protein sequence ID" value="KAB2581112.1"/>
    <property type="molecule type" value="Genomic_DNA"/>
</dbReference>
<organism evidence="2 3">
    <name type="scientific">Lasiodiplodia theobromae</name>
    <dbReference type="NCBI Taxonomy" id="45133"/>
    <lineage>
        <taxon>Eukaryota</taxon>
        <taxon>Fungi</taxon>
        <taxon>Dikarya</taxon>
        <taxon>Ascomycota</taxon>
        <taxon>Pezizomycotina</taxon>
        <taxon>Dothideomycetes</taxon>
        <taxon>Dothideomycetes incertae sedis</taxon>
        <taxon>Botryosphaeriales</taxon>
        <taxon>Botryosphaeriaceae</taxon>
        <taxon>Lasiodiplodia</taxon>
    </lineage>
</organism>
<dbReference type="Proteomes" id="UP000325902">
    <property type="component" value="Unassembled WGS sequence"/>
</dbReference>
<keyword evidence="3" id="KW-1185">Reference proteome</keyword>
<evidence type="ECO:0000256" key="1">
    <source>
        <dbReference type="SAM" id="MobiDB-lite"/>
    </source>
</evidence>
<reference evidence="2 3" key="1">
    <citation type="journal article" date="2019" name="Sci. Rep.">
        <title>A multi-omics analysis of the grapevine pathogen Lasiodiplodia theobromae reveals that temperature affects the expression of virulence- and pathogenicity-related genes.</title>
        <authorList>
            <person name="Felix C."/>
            <person name="Meneses R."/>
            <person name="Goncalves M.F.M."/>
            <person name="Tilleman L."/>
            <person name="Duarte A.S."/>
            <person name="Jorrin-Novo J.V."/>
            <person name="Van de Peer Y."/>
            <person name="Deforce D."/>
            <person name="Van Nieuwerburgh F."/>
            <person name="Esteves A.C."/>
            <person name="Alves A."/>
        </authorList>
    </citation>
    <scope>NUCLEOTIDE SEQUENCE [LARGE SCALE GENOMIC DNA]</scope>
    <source>
        <strain evidence="2 3">LA-SOL3</strain>
    </source>
</reference>
<proteinExistence type="predicted"/>
<sequence>MAALGRRLSKRLSLFSTRRRSTAESVVSYSSLSTSLSEVPAENDERFDKDLWLAAQIGMKDSRLDLPRGGLPKADEEWFDALDEETANWAPEVFYRGLDISIRDYLEAEADLVEMLHDTDANGVPWCTKDWTYTVTIQTRYIHERLRRSFDWLGDEEELQRRGIPSWFVEDGLSGWMESRAREMRENPEFCKYTRKEPRAWVTRTQEKRIDSFHADLDEKHQAQQGLQRYQDVPDNQLDEKHEEY</sequence>
<protein>
    <submittedName>
        <fullName evidence="2">Uncharacterized protein</fullName>
    </submittedName>
</protein>
<gene>
    <name evidence="2" type="ORF">DBV05_g184</name>
</gene>
<evidence type="ECO:0000313" key="2">
    <source>
        <dbReference type="EMBL" id="KAB2581112.1"/>
    </source>
</evidence>
<comment type="caution">
    <text evidence="2">The sequence shown here is derived from an EMBL/GenBank/DDBJ whole genome shotgun (WGS) entry which is preliminary data.</text>
</comment>
<dbReference type="OrthoDB" id="3901731at2759"/>
<feature type="region of interest" description="Disordered" evidence="1">
    <location>
        <begin position="218"/>
        <end position="245"/>
    </location>
</feature>